<feature type="transmembrane region" description="Helical" evidence="1">
    <location>
        <begin position="45"/>
        <end position="64"/>
    </location>
</feature>
<evidence type="ECO:0000256" key="1">
    <source>
        <dbReference type="SAM" id="Phobius"/>
    </source>
</evidence>
<gene>
    <name evidence="2" type="ORF">DFH07DRAFT_39664</name>
</gene>
<keyword evidence="1" id="KW-0472">Membrane</keyword>
<comment type="caution">
    <text evidence="2">The sequence shown here is derived from an EMBL/GenBank/DDBJ whole genome shotgun (WGS) entry which is preliminary data.</text>
</comment>
<feature type="transmembrane region" description="Helical" evidence="1">
    <location>
        <begin position="128"/>
        <end position="150"/>
    </location>
</feature>
<keyword evidence="3" id="KW-1185">Reference proteome</keyword>
<evidence type="ECO:0000313" key="3">
    <source>
        <dbReference type="Proteomes" id="UP001215280"/>
    </source>
</evidence>
<dbReference type="EMBL" id="JARJLG010000116">
    <property type="protein sequence ID" value="KAJ7742727.1"/>
    <property type="molecule type" value="Genomic_DNA"/>
</dbReference>
<dbReference type="Proteomes" id="UP001215280">
    <property type="component" value="Unassembled WGS sequence"/>
</dbReference>
<dbReference type="AlphaFoldDB" id="A0AAD7IGQ7"/>
<accession>A0AAD7IGQ7</accession>
<evidence type="ECO:0000313" key="2">
    <source>
        <dbReference type="EMBL" id="KAJ7742727.1"/>
    </source>
</evidence>
<keyword evidence="1" id="KW-0812">Transmembrane</keyword>
<feature type="transmembrane region" description="Helical" evidence="1">
    <location>
        <begin position="12"/>
        <end position="33"/>
    </location>
</feature>
<organism evidence="2 3">
    <name type="scientific">Mycena maculata</name>
    <dbReference type="NCBI Taxonomy" id="230809"/>
    <lineage>
        <taxon>Eukaryota</taxon>
        <taxon>Fungi</taxon>
        <taxon>Dikarya</taxon>
        <taxon>Basidiomycota</taxon>
        <taxon>Agaricomycotina</taxon>
        <taxon>Agaricomycetes</taxon>
        <taxon>Agaricomycetidae</taxon>
        <taxon>Agaricales</taxon>
        <taxon>Marasmiineae</taxon>
        <taxon>Mycenaceae</taxon>
        <taxon>Mycena</taxon>
    </lineage>
</organism>
<feature type="transmembrane region" description="Helical" evidence="1">
    <location>
        <begin position="97"/>
        <end position="121"/>
    </location>
</feature>
<feature type="transmembrane region" description="Helical" evidence="1">
    <location>
        <begin position="162"/>
        <end position="185"/>
    </location>
</feature>
<reference evidence="2" key="1">
    <citation type="submission" date="2023-03" db="EMBL/GenBank/DDBJ databases">
        <title>Massive genome expansion in bonnet fungi (Mycena s.s.) driven by repeated elements and novel gene families across ecological guilds.</title>
        <authorList>
            <consortium name="Lawrence Berkeley National Laboratory"/>
            <person name="Harder C.B."/>
            <person name="Miyauchi S."/>
            <person name="Viragh M."/>
            <person name="Kuo A."/>
            <person name="Thoen E."/>
            <person name="Andreopoulos B."/>
            <person name="Lu D."/>
            <person name="Skrede I."/>
            <person name="Drula E."/>
            <person name="Henrissat B."/>
            <person name="Morin E."/>
            <person name="Kohler A."/>
            <person name="Barry K."/>
            <person name="LaButti K."/>
            <person name="Morin E."/>
            <person name="Salamov A."/>
            <person name="Lipzen A."/>
            <person name="Mereny Z."/>
            <person name="Hegedus B."/>
            <person name="Baldrian P."/>
            <person name="Stursova M."/>
            <person name="Weitz H."/>
            <person name="Taylor A."/>
            <person name="Grigoriev I.V."/>
            <person name="Nagy L.G."/>
            <person name="Martin F."/>
            <person name="Kauserud H."/>
        </authorList>
    </citation>
    <scope>NUCLEOTIDE SEQUENCE</scope>
    <source>
        <strain evidence="2">CBHHK188m</strain>
    </source>
</reference>
<sequence length="309" mass="34122">MPSTVAAALSEVLVETLLYGVYMVLVAIVIYLFRRRHGIVQKRPVRWVFLGLIVQFLTISAHWIDVIYEIYFSFVHLGCGETSILAFYSDLSAPASVLQVTLFVICSLVTDMLIHRLYVIFSYRRNPVIFPLVLLVGQAISGGGIISAFATSNHANAFYSLANGWVTSFLVSSIVISVYSSVMIARKIWWTRRALRGARPVHDIGGTQLMFFLEVLVESVALQTATSITTLVAFQAEFIGQVVTQRIAPVIFGISTVLIHARIGLGWAYEPSGQSASVDISARITFAAAPSDAFPSRDEEHALEVYPRK</sequence>
<proteinExistence type="predicted"/>
<keyword evidence="1" id="KW-1133">Transmembrane helix</keyword>
<name>A0AAD7IGQ7_9AGAR</name>
<protein>
    <submittedName>
        <fullName evidence="2">Uncharacterized protein</fullName>
    </submittedName>
</protein>